<name>A0A401ZIH3_9CHLR</name>
<organism evidence="1 2">
    <name type="scientific">Dictyobacter aurantiacus</name>
    <dbReference type="NCBI Taxonomy" id="1936993"/>
    <lineage>
        <taxon>Bacteria</taxon>
        <taxon>Bacillati</taxon>
        <taxon>Chloroflexota</taxon>
        <taxon>Ktedonobacteria</taxon>
        <taxon>Ktedonobacterales</taxon>
        <taxon>Dictyobacteraceae</taxon>
        <taxon>Dictyobacter</taxon>
    </lineage>
</organism>
<dbReference type="EMBL" id="BIFQ01000001">
    <property type="protein sequence ID" value="GCE06661.1"/>
    <property type="molecule type" value="Genomic_DNA"/>
</dbReference>
<comment type="caution">
    <text evidence="1">The sequence shown here is derived from an EMBL/GenBank/DDBJ whole genome shotgun (WGS) entry which is preliminary data.</text>
</comment>
<accession>A0A401ZIH3</accession>
<evidence type="ECO:0000313" key="2">
    <source>
        <dbReference type="Proteomes" id="UP000287224"/>
    </source>
</evidence>
<proteinExistence type="predicted"/>
<dbReference type="OrthoDB" id="164489at2"/>
<reference evidence="2" key="1">
    <citation type="submission" date="2018-12" db="EMBL/GenBank/DDBJ databases">
        <title>Tengunoibacter tsumagoiensis gen. nov., sp. nov., Dictyobacter kobayashii sp. nov., D. alpinus sp. nov., and D. joshuensis sp. nov. and description of Dictyobacteraceae fam. nov. within the order Ktedonobacterales isolated from Tengu-no-mugimeshi.</title>
        <authorList>
            <person name="Wang C.M."/>
            <person name="Zheng Y."/>
            <person name="Sakai Y."/>
            <person name="Toyoda A."/>
            <person name="Minakuchi Y."/>
            <person name="Abe K."/>
            <person name="Yokota A."/>
            <person name="Yabe S."/>
        </authorList>
    </citation>
    <scope>NUCLEOTIDE SEQUENCE [LARGE SCALE GENOMIC DNA]</scope>
    <source>
        <strain evidence="2">S-27</strain>
    </source>
</reference>
<dbReference type="Proteomes" id="UP000287224">
    <property type="component" value="Unassembled WGS sequence"/>
</dbReference>
<dbReference type="RefSeq" id="WP_126597588.1">
    <property type="nucleotide sequence ID" value="NZ_BIFQ01000001.1"/>
</dbReference>
<sequence>MSDHIPTLADVCSAIAEGRLTAASDGSTYQVNAFELRRHFNKRYSLPTISFLENILSPAHSDSCDSTNLDLCSFGR</sequence>
<dbReference type="AlphaFoldDB" id="A0A401ZIH3"/>
<keyword evidence="2" id="KW-1185">Reference proteome</keyword>
<evidence type="ECO:0000313" key="1">
    <source>
        <dbReference type="EMBL" id="GCE06661.1"/>
    </source>
</evidence>
<gene>
    <name evidence="1" type="ORF">KDAU_39900</name>
</gene>
<protein>
    <submittedName>
        <fullName evidence="1">Uncharacterized protein</fullName>
    </submittedName>
</protein>